<comment type="caution">
    <text evidence="1">The sequence shown here is derived from an EMBL/GenBank/DDBJ whole genome shotgun (WGS) entry which is preliminary data.</text>
</comment>
<organism evidence="1 2">
    <name type="scientific">Diphasiastrum complanatum</name>
    <name type="common">Issler's clubmoss</name>
    <name type="synonym">Lycopodium complanatum</name>
    <dbReference type="NCBI Taxonomy" id="34168"/>
    <lineage>
        <taxon>Eukaryota</taxon>
        <taxon>Viridiplantae</taxon>
        <taxon>Streptophyta</taxon>
        <taxon>Embryophyta</taxon>
        <taxon>Tracheophyta</taxon>
        <taxon>Lycopodiopsida</taxon>
        <taxon>Lycopodiales</taxon>
        <taxon>Lycopodiaceae</taxon>
        <taxon>Lycopodioideae</taxon>
        <taxon>Diphasiastrum</taxon>
    </lineage>
</organism>
<keyword evidence="2" id="KW-1185">Reference proteome</keyword>
<dbReference type="Proteomes" id="UP001162992">
    <property type="component" value="Chromosome 20"/>
</dbReference>
<gene>
    <name evidence="1" type="ORF">O6H91_20G069600</name>
</gene>
<name>A0ACC2ARQ5_DIPCM</name>
<sequence length="660" mass="70040">MGSMAHSLFNGSHAGGYDGRTCTPLSCDVGTLILFLPPKILTLEQALSGFADKAVLAIAVLFIVAKGVEQSGGLEYVSGFLFSTKSSSKQRVSKSANSMVWVLMKFGVPVALLSAFLANIALVAMMIPAIVQFSAKVNIAPSKMLMPLSYAALLGGTLTLIGTGTNLIVLSMAAKGLPQFRMHLFEIGIIGLPVTVAGLLYMIAVSGKLLPDHHLAIQATSINAREYNAVLVVKPTSSLARKTVQQAGLVGQPGLNLIHIERGTATFQPEPDIVILPKDRLHFGVAIDAILSLTQLNGLALSEDEGQQQVDLNRLNVNQCLVEAVVANRSPMVHKRVGDLKLRSSYQAAIVAVHRHRTRLNSSIGDISLEAGDSLLMVADGSEFVSQHRNNSSFALVAKLPGFVPIQRSKAGIAAVIVLGMVIASSIGIELLTAALFSAAGLLLTKCLTPRDAMDSIDLPVLIMIAAAFGISVAMVQSGAANLIAEALMGLAGTSKSGLISCTYIATTVFSLAITNNAAVTIMFPVALAAAQTGNLDFHPFVYTLMMAASAGFMTPTGCPTNFMVYGPGGYKFADYMVYGGPMQLWLLFVTIGVTLTSHWWWLWSLALLALTVIATPIFARQPWNLPPTNRLVLEDEDVSIANIATPYNDEEQAKVPLIP</sequence>
<proteinExistence type="predicted"/>
<evidence type="ECO:0000313" key="2">
    <source>
        <dbReference type="Proteomes" id="UP001162992"/>
    </source>
</evidence>
<evidence type="ECO:0000313" key="1">
    <source>
        <dbReference type="EMBL" id="KAJ7520155.1"/>
    </source>
</evidence>
<protein>
    <submittedName>
        <fullName evidence="1">Uncharacterized protein</fullName>
    </submittedName>
</protein>
<reference evidence="2" key="1">
    <citation type="journal article" date="2024" name="Proc. Natl. Acad. Sci. U.S.A.">
        <title>Extraordinary preservation of gene collinearity over three hundred million years revealed in homosporous lycophytes.</title>
        <authorList>
            <person name="Li C."/>
            <person name="Wickell D."/>
            <person name="Kuo L.Y."/>
            <person name="Chen X."/>
            <person name="Nie B."/>
            <person name="Liao X."/>
            <person name="Peng D."/>
            <person name="Ji J."/>
            <person name="Jenkins J."/>
            <person name="Williams M."/>
            <person name="Shu S."/>
            <person name="Plott C."/>
            <person name="Barry K."/>
            <person name="Rajasekar S."/>
            <person name="Grimwood J."/>
            <person name="Han X."/>
            <person name="Sun S."/>
            <person name="Hou Z."/>
            <person name="He W."/>
            <person name="Dai G."/>
            <person name="Sun C."/>
            <person name="Schmutz J."/>
            <person name="Leebens-Mack J.H."/>
            <person name="Li F.W."/>
            <person name="Wang L."/>
        </authorList>
    </citation>
    <scope>NUCLEOTIDE SEQUENCE [LARGE SCALE GENOMIC DNA]</scope>
    <source>
        <strain evidence="2">cv. PW_Plant_1</strain>
    </source>
</reference>
<dbReference type="EMBL" id="CM055111">
    <property type="protein sequence ID" value="KAJ7520155.1"/>
    <property type="molecule type" value="Genomic_DNA"/>
</dbReference>
<accession>A0ACC2ARQ5</accession>